<comment type="similarity">
    <text evidence="2 13">Belongs to the eIF-2B alpha/beta/delta subunits family.</text>
</comment>
<gene>
    <name evidence="17" type="ORF">APLA_LOCUS8914</name>
</gene>
<dbReference type="PROSITE" id="PS00627">
    <property type="entry name" value="GHMP_KINASES_ATP"/>
    <property type="match status" value="1"/>
</dbReference>
<keyword evidence="4" id="KW-0396">Initiation factor</keyword>
<keyword evidence="8" id="KW-0067">ATP-binding</keyword>
<feature type="compositionally biased region" description="Basic and acidic residues" evidence="14">
    <location>
        <begin position="666"/>
        <end position="680"/>
    </location>
</feature>
<dbReference type="AlphaFoldDB" id="A0A8S1A6R0"/>
<dbReference type="PRINTS" id="PR00959">
    <property type="entry name" value="MEVGALKINASE"/>
</dbReference>
<evidence type="ECO:0000256" key="10">
    <source>
        <dbReference type="ARBA" id="ARBA00044147"/>
    </source>
</evidence>
<dbReference type="GO" id="GO:0005524">
    <property type="term" value="F:ATP binding"/>
    <property type="evidence" value="ECO:0007669"/>
    <property type="project" value="UniProtKB-KW"/>
</dbReference>
<feature type="compositionally biased region" description="Basic residues" evidence="14">
    <location>
        <begin position="587"/>
        <end position="597"/>
    </location>
</feature>
<feature type="compositionally biased region" description="Basic and acidic residues" evidence="14">
    <location>
        <begin position="555"/>
        <end position="585"/>
    </location>
</feature>
<dbReference type="Gene3D" id="1.20.1440.340">
    <property type="match status" value="1"/>
</dbReference>
<evidence type="ECO:0000313" key="18">
    <source>
        <dbReference type="Proteomes" id="UP000494256"/>
    </source>
</evidence>
<comment type="subunit">
    <text evidence="12">Component of the translation initiation factor 2B (eIF2B) complex which is a heterodecamer of two sets of five different subunits: alpha, beta, gamma, delta and epsilon. Subunits alpha, beta and delta comprise a regulatory subcomplex and subunits epsilon and gamma comprise a catalytic subcomplex. Within the complex, the hexameric regulatory complex resides at the center, with the two heterodimeric catalytic subcomplexes bound on opposite sides.</text>
</comment>
<feature type="region of interest" description="Disordered" evidence="14">
    <location>
        <begin position="750"/>
        <end position="808"/>
    </location>
</feature>
<keyword evidence="6" id="KW-0547">Nucleotide-binding</keyword>
<feature type="region of interest" description="Disordered" evidence="14">
    <location>
        <begin position="554"/>
        <end position="623"/>
    </location>
</feature>
<dbReference type="Gene3D" id="3.30.70.3170">
    <property type="match status" value="1"/>
</dbReference>
<feature type="compositionally biased region" description="Basic residues" evidence="14">
    <location>
        <begin position="681"/>
        <end position="690"/>
    </location>
</feature>
<feature type="compositionally biased region" description="Basic and acidic residues" evidence="14">
    <location>
        <begin position="598"/>
        <end position="619"/>
    </location>
</feature>
<evidence type="ECO:0000256" key="13">
    <source>
        <dbReference type="RuleBase" id="RU003814"/>
    </source>
</evidence>
<dbReference type="GO" id="GO:0005829">
    <property type="term" value="C:cytosol"/>
    <property type="evidence" value="ECO:0007669"/>
    <property type="project" value="UniProtKB-SubCell"/>
</dbReference>
<dbReference type="Gene3D" id="3.30.230.10">
    <property type="match status" value="1"/>
</dbReference>
<feature type="domain" description="Galactokinase N-terminal" evidence="16">
    <location>
        <begin position="28"/>
        <end position="74"/>
    </location>
</feature>
<protein>
    <recommendedName>
        <fullName evidence="10">Translation initiation factor eIF2B subunit delta</fullName>
    </recommendedName>
    <alternativeName>
        <fullName evidence="11">eIF2B GDP-GTP exchange factor subunit delta</fullName>
    </alternativeName>
</protein>
<keyword evidence="3" id="KW-0963">Cytoplasm</keyword>
<feature type="compositionally biased region" description="Basic and acidic residues" evidence="14">
    <location>
        <begin position="478"/>
        <end position="487"/>
    </location>
</feature>
<evidence type="ECO:0000259" key="15">
    <source>
        <dbReference type="Pfam" id="PF00288"/>
    </source>
</evidence>
<dbReference type="Pfam" id="PF00288">
    <property type="entry name" value="GHMP_kinases_N"/>
    <property type="match status" value="1"/>
</dbReference>
<dbReference type="InterPro" id="IPR014721">
    <property type="entry name" value="Ribsml_uS5_D2-typ_fold_subgr"/>
</dbReference>
<feature type="region of interest" description="Disordered" evidence="14">
    <location>
        <begin position="664"/>
        <end position="722"/>
    </location>
</feature>
<feature type="region of interest" description="Disordered" evidence="14">
    <location>
        <begin position="478"/>
        <end position="531"/>
    </location>
</feature>
<evidence type="ECO:0000256" key="2">
    <source>
        <dbReference type="ARBA" id="ARBA00007251"/>
    </source>
</evidence>
<comment type="subcellular location">
    <subcellularLocation>
        <location evidence="1">Cytoplasm</location>
        <location evidence="1">Cytosol</location>
    </subcellularLocation>
</comment>
<evidence type="ECO:0000256" key="1">
    <source>
        <dbReference type="ARBA" id="ARBA00004514"/>
    </source>
</evidence>
<name>A0A8S1A6R0_ARCPL</name>
<evidence type="ECO:0000256" key="3">
    <source>
        <dbReference type="ARBA" id="ARBA00022490"/>
    </source>
</evidence>
<dbReference type="EMBL" id="CADEBD010000309">
    <property type="protein sequence ID" value="CAB3240207.1"/>
    <property type="molecule type" value="Genomic_DNA"/>
</dbReference>
<evidence type="ECO:0000256" key="4">
    <source>
        <dbReference type="ARBA" id="ARBA00022540"/>
    </source>
</evidence>
<feature type="compositionally biased region" description="Basic residues" evidence="14">
    <location>
        <begin position="503"/>
        <end position="521"/>
    </location>
</feature>
<dbReference type="GO" id="GO:0003743">
    <property type="term" value="F:translation initiation factor activity"/>
    <property type="evidence" value="ECO:0007669"/>
    <property type="project" value="UniProtKB-KW"/>
</dbReference>
<dbReference type="PROSITE" id="PS00106">
    <property type="entry name" value="GALACTOKINASE"/>
    <property type="match status" value="1"/>
</dbReference>
<dbReference type="PANTHER" id="PTHR10233:SF14">
    <property type="entry name" value="TRANSLATION INITIATION FACTOR EIF-2B SUBUNIT DELTA"/>
    <property type="match status" value="1"/>
</dbReference>
<dbReference type="Proteomes" id="UP000494256">
    <property type="component" value="Unassembled WGS sequence"/>
</dbReference>
<dbReference type="InterPro" id="IPR020568">
    <property type="entry name" value="Ribosomal_Su5_D2-typ_SF"/>
</dbReference>
<dbReference type="PRINTS" id="PR00473">
    <property type="entry name" value="GALCTOKINASE"/>
</dbReference>
<dbReference type="NCBIfam" id="TIGR00131">
    <property type="entry name" value="gal_kin"/>
    <property type="match status" value="1"/>
</dbReference>
<feature type="domain" description="GHMP kinase N-terminal" evidence="15">
    <location>
        <begin position="126"/>
        <end position="205"/>
    </location>
</feature>
<dbReference type="InterPro" id="IPR006203">
    <property type="entry name" value="GHMP_knse_ATP-bd_CS"/>
</dbReference>
<evidence type="ECO:0000256" key="14">
    <source>
        <dbReference type="SAM" id="MobiDB-lite"/>
    </source>
</evidence>
<dbReference type="SUPFAM" id="SSF55060">
    <property type="entry name" value="GHMP Kinase, C-terminal domain"/>
    <property type="match status" value="1"/>
</dbReference>
<comment type="caution">
    <text evidence="17">The sequence shown here is derived from an EMBL/GenBank/DDBJ whole genome shotgun (WGS) entry which is preliminary data.</text>
</comment>
<dbReference type="SUPFAM" id="SSF54211">
    <property type="entry name" value="Ribosomal protein S5 domain 2-like"/>
    <property type="match status" value="1"/>
</dbReference>
<dbReference type="InterPro" id="IPR042529">
    <property type="entry name" value="IF_2B-like_C"/>
</dbReference>
<dbReference type="InterPro" id="IPR037171">
    <property type="entry name" value="NagB/RpiA_transferase-like"/>
</dbReference>
<dbReference type="Gene3D" id="3.40.50.10470">
    <property type="entry name" value="Translation initiation factor eif-2b, domain 2"/>
    <property type="match status" value="1"/>
</dbReference>
<dbReference type="Pfam" id="PF01008">
    <property type="entry name" value="IF-2B"/>
    <property type="match status" value="1"/>
</dbReference>
<keyword evidence="9" id="KW-0648">Protein biosynthesis</keyword>
<dbReference type="InterPro" id="IPR006204">
    <property type="entry name" value="GHMP_kinase_N_dom"/>
</dbReference>
<evidence type="ECO:0000313" key="17">
    <source>
        <dbReference type="EMBL" id="CAB3240207.1"/>
    </source>
</evidence>
<sequence>MSSLVNSDDVPISNLPNNDRILRLKQIFCDEFGCEPLFYVRVPGRVNLIGEHIDYCGYPVLPMALEQDILIAAGLINEPKLYLKNVNNKYDKFDTDIRSHDNIKIISDVDGKPFWYNYVLCGVKGGLEFLNNKIVKGLQLCVDGNVPPASGLSSSSALVSAACLALLYAQNVPLSKTEIASLCAKSERYIGTEGGGMDQAIAFLGQKNCAQYITWQPLKATPVTLPANAVFIVAHSLAKLNKAATNDYNRRVTECRLAAKILVTCAGAITDKKIITLGQAQHKLDKNLEDMVKLVHEYLPKDVYTKHNVCEILNISEKELNELYCAANTKHLTEFKLKQRALHVYEEAIRVEEFRKQCVESVQNKNGVNGVCETKEYTVHENGHRNDSVCNVLGQLMTESHKSLKNLYECSHANLDYLVELLEEINVHSRLTGAGWGGLKEESKPTTTELKTCWSSSYKVIGSDQDINEVVCVSLDRERVGPHTPEGDEKENLEDNNNYQSNKKSKATAKRRSRRNKLKSHRSSENYSNGTSNDLNCLHVCECSGQNAILNHTIQKRDEKDNQINKKEEENKKMSDNKSRDDVKAARQAKKLAKQKGKAKDSTEVKDKPEEVTKQDVEVTKQSVEVANEQAEVIDKVTEIKGTGSSPKSKDEVDKVGLKVESVSIDGDKDKEQIKAERAAKKAAKQAKKRGAGEGEAPKGNEQVSEASDSNLSKPVNEDMTVKDVVETLRDIVIVAKDIKNVTDKVSAIDLSGRKSQPDGNKKSKPEESGKSKAELKAERRAKQEAQRALKQASQEHKEVTKPKADVKAIVTKDTPSKDDKIVKAKAEKSKAKSLNSHRVNWFQHLYKEQDKPLKSIAINSHLHPAIIKLGVQLATRVVTGSNARCVALLDALKKMVRDYTLPAKTEFGRGLEAHLAASVEFLWAQRAPSASQSNAVKFFRYHLTQLPNNVDEFDAKKTLQEEIDRYIREQIDMAGEAISIAVRNKISEGDNILTYGRSSLVERILREAWSGGARFRVVVAGSRALAAHGLLRALVAHGLPCTYVDITALQHVMSTINKVIVGAGALLGNGSVLGAVGTAQVALAARAHNVPTLVACETHKFSPRVQTDAFVYNEIGDPDDLVDKSDNNSPLKDWRSNPNLTPLNLTYDVTPASLVTAVVTELAILPCTSAPVVLRFKLSEYGV</sequence>
<evidence type="ECO:0000256" key="7">
    <source>
        <dbReference type="ARBA" id="ARBA00022777"/>
    </source>
</evidence>
<dbReference type="InterPro" id="IPR036554">
    <property type="entry name" value="GHMP_kinase_C_sf"/>
</dbReference>
<feature type="compositionally biased region" description="Basic and acidic residues" evidence="14">
    <location>
        <begin position="752"/>
        <end position="807"/>
    </location>
</feature>
<dbReference type="Pfam" id="PF10509">
    <property type="entry name" value="GalKase_gal_bdg"/>
    <property type="match status" value="1"/>
</dbReference>
<evidence type="ECO:0000259" key="16">
    <source>
        <dbReference type="Pfam" id="PF10509"/>
    </source>
</evidence>
<keyword evidence="7" id="KW-0418">Kinase</keyword>
<reference evidence="17 18" key="1">
    <citation type="submission" date="2020-04" db="EMBL/GenBank/DDBJ databases">
        <authorList>
            <person name="Wallbank WR R."/>
            <person name="Pardo Diaz C."/>
            <person name="Kozak K."/>
            <person name="Martin S."/>
            <person name="Jiggins C."/>
            <person name="Moest M."/>
            <person name="Warren A I."/>
            <person name="Byers J.R.P. K."/>
            <person name="Montejo-Kovacevich G."/>
            <person name="Yen C E."/>
        </authorList>
    </citation>
    <scope>NUCLEOTIDE SEQUENCE [LARGE SCALE GENOMIC DNA]</scope>
</reference>
<feature type="compositionally biased region" description="Polar residues" evidence="14">
    <location>
        <begin position="702"/>
        <end position="714"/>
    </location>
</feature>
<evidence type="ECO:0000256" key="11">
    <source>
        <dbReference type="ARBA" id="ARBA00044356"/>
    </source>
</evidence>
<proteinExistence type="inferred from homology"/>
<evidence type="ECO:0000256" key="8">
    <source>
        <dbReference type="ARBA" id="ARBA00022840"/>
    </source>
</evidence>
<dbReference type="GO" id="GO:0004335">
    <property type="term" value="F:galactokinase activity"/>
    <property type="evidence" value="ECO:0007669"/>
    <property type="project" value="InterPro"/>
</dbReference>
<evidence type="ECO:0000256" key="5">
    <source>
        <dbReference type="ARBA" id="ARBA00022679"/>
    </source>
</evidence>
<dbReference type="OrthoDB" id="7492344at2759"/>
<dbReference type="InterPro" id="IPR019741">
    <property type="entry name" value="Galactokinase_CS"/>
</dbReference>
<organism evidence="17 18">
    <name type="scientific">Arctia plantaginis</name>
    <name type="common">Wood tiger moth</name>
    <name type="synonym">Phalaena plantaginis</name>
    <dbReference type="NCBI Taxonomy" id="874455"/>
    <lineage>
        <taxon>Eukaryota</taxon>
        <taxon>Metazoa</taxon>
        <taxon>Ecdysozoa</taxon>
        <taxon>Arthropoda</taxon>
        <taxon>Hexapoda</taxon>
        <taxon>Insecta</taxon>
        <taxon>Pterygota</taxon>
        <taxon>Neoptera</taxon>
        <taxon>Endopterygota</taxon>
        <taxon>Lepidoptera</taxon>
        <taxon>Glossata</taxon>
        <taxon>Ditrysia</taxon>
        <taxon>Noctuoidea</taxon>
        <taxon>Erebidae</taxon>
        <taxon>Arctiinae</taxon>
        <taxon>Arctia</taxon>
    </lineage>
</organism>
<evidence type="ECO:0000256" key="9">
    <source>
        <dbReference type="ARBA" id="ARBA00022917"/>
    </source>
</evidence>
<dbReference type="InterPro" id="IPR000649">
    <property type="entry name" value="IF-2B-related"/>
</dbReference>
<dbReference type="InterPro" id="IPR019539">
    <property type="entry name" value="GalKase_N"/>
</dbReference>
<dbReference type="SUPFAM" id="SSF100950">
    <property type="entry name" value="NagB/RpiA/CoA transferase-like"/>
    <property type="match status" value="1"/>
</dbReference>
<evidence type="ECO:0000256" key="6">
    <source>
        <dbReference type="ARBA" id="ARBA00022741"/>
    </source>
</evidence>
<keyword evidence="5" id="KW-0808">Transferase</keyword>
<dbReference type="InterPro" id="IPR000705">
    <property type="entry name" value="Galactokinase"/>
</dbReference>
<dbReference type="PANTHER" id="PTHR10233">
    <property type="entry name" value="TRANSLATION INITIATION FACTOR EIF-2B"/>
    <property type="match status" value="1"/>
</dbReference>
<evidence type="ECO:0000256" key="12">
    <source>
        <dbReference type="ARBA" id="ARBA00046432"/>
    </source>
</evidence>
<dbReference type="GO" id="GO:0006012">
    <property type="term" value="P:galactose metabolic process"/>
    <property type="evidence" value="ECO:0007669"/>
    <property type="project" value="InterPro"/>
</dbReference>
<accession>A0A8S1A6R0</accession>